<dbReference type="OrthoDB" id="5328543at2"/>
<evidence type="ECO:0000256" key="1">
    <source>
        <dbReference type="SAM" id="MobiDB-lite"/>
    </source>
</evidence>
<evidence type="ECO:0000313" key="3">
    <source>
        <dbReference type="Proteomes" id="UP000319818"/>
    </source>
</evidence>
<dbReference type="Proteomes" id="UP000319818">
    <property type="component" value="Unassembled WGS sequence"/>
</dbReference>
<feature type="region of interest" description="Disordered" evidence="1">
    <location>
        <begin position="36"/>
        <end position="139"/>
    </location>
</feature>
<keyword evidence="3" id="KW-1185">Reference proteome</keyword>
<dbReference type="AlphaFoldDB" id="A0A543GDG8"/>
<organism evidence="2 3">
    <name type="scientific">Pseudonocardia cypriaca</name>
    <dbReference type="NCBI Taxonomy" id="882449"/>
    <lineage>
        <taxon>Bacteria</taxon>
        <taxon>Bacillati</taxon>
        <taxon>Actinomycetota</taxon>
        <taxon>Actinomycetes</taxon>
        <taxon>Pseudonocardiales</taxon>
        <taxon>Pseudonocardiaceae</taxon>
        <taxon>Pseudonocardia</taxon>
    </lineage>
</organism>
<protein>
    <submittedName>
        <fullName evidence="2">Uncharacterized protein</fullName>
    </submittedName>
</protein>
<dbReference type="RefSeq" id="WP_142098646.1">
    <property type="nucleotide sequence ID" value="NZ_VFPH01000001.1"/>
</dbReference>
<gene>
    <name evidence="2" type="ORF">FB388_1483</name>
</gene>
<feature type="compositionally biased region" description="Low complexity" evidence="1">
    <location>
        <begin position="53"/>
        <end position="68"/>
    </location>
</feature>
<feature type="compositionally biased region" description="Basic and acidic residues" evidence="1">
    <location>
        <begin position="70"/>
        <end position="88"/>
    </location>
</feature>
<comment type="caution">
    <text evidence="2">The sequence shown here is derived from an EMBL/GenBank/DDBJ whole genome shotgun (WGS) entry which is preliminary data.</text>
</comment>
<proteinExistence type="predicted"/>
<evidence type="ECO:0000313" key="2">
    <source>
        <dbReference type="EMBL" id="TQM44121.1"/>
    </source>
</evidence>
<sequence>MPTSTKIASRGLRATVLALIAIGLAIAVAVATAGPANALQPSGDPDVSDSGEAADPSAAATPAPQAAPEPDPRVETRAAPEPDPRVEHPVPTPDTASATPTPDPRVTNPGPATTDAPVPLSEDPQPTDATAGGPHASAPTANLRKLADALVVTKNSPTVEVSAPAGLDVGIVEISILFGADRLTRNYNNTSGSRFEVHAPPGDGTARQDNLDITLTERNPGGPHHYSILSSVSIAPLFTVTVSPLTVNAFGGSCDLVGQADPTIFWVDPAGVPHRYDLSSAIGEISAFGGTWTDVSTSSGLTIPTLEWVDRDPGGFGSIGENALPRGAALLPLPGYLPQAGTIEYPFSDRYADAGGDSDCFADLAYTVTLDPPQ</sequence>
<dbReference type="EMBL" id="VFPH01000001">
    <property type="protein sequence ID" value="TQM44121.1"/>
    <property type="molecule type" value="Genomic_DNA"/>
</dbReference>
<accession>A0A543GDG8</accession>
<reference evidence="2 3" key="1">
    <citation type="submission" date="2019-06" db="EMBL/GenBank/DDBJ databases">
        <title>Sequencing the genomes of 1000 actinobacteria strains.</title>
        <authorList>
            <person name="Klenk H.-P."/>
        </authorList>
    </citation>
    <scope>NUCLEOTIDE SEQUENCE [LARGE SCALE GENOMIC DNA]</scope>
    <source>
        <strain evidence="2 3">DSM 45511</strain>
    </source>
</reference>
<name>A0A543GDG8_9PSEU</name>